<proteinExistence type="predicted"/>
<dbReference type="InterPro" id="IPR043425">
    <property type="entry name" value="NusG-like"/>
</dbReference>
<dbReference type="Gene3D" id="1.10.720.30">
    <property type="entry name" value="SAP domain"/>
    <property type="match status" value="1"/>
</dbReference>
<feature type="region of interest" description="Disordered" evidence="4">
    <location>
        <begin position="508"/>
        <end position="531"/>
    </location>
</feature>
<dbReference type="SMART" id="SM00513">
    <property type="entry name" value="SAP"/>
    <property type="match status" value="1"/>
</dbReference>
<dbReference type="OrthoDB" id="445357at2759"/>
<protein>
    <recommendedName>
        <fullName evidence="5">SAP domain-containing protein</fullName>
    </recommendedName>
</protein>
<feature type="compositionally biased region" description="Basic and acidic residues" evidence="4">
    <location>
        <begin position="249"/>
        <end position="261"/>
    </location>
</feature>
<dbReference type="SUPFAM" id="SSF68906">
    <property type="entry name" value="SAP domain"/>
    <property type="match status" value="1"/>
</dbReference>
<feature type="compositionally biased region" description="Basic and acidic residues" evidence="4">
    <location>
        <begin position="282"/>
        <end position="293"/>
    </location>
</feature>
<dbReference type="PANTHER" id="PTHR30265:SF4">
    <property type="entry name" value="KOW MOTIF FAMILY PROTEIN, EXPRESSED"/>
    <property type="match status" value="1"/>
</dbReference>
<feature type="domain" description="SAP" evidence="5">
    <location>
        <begin position="532"/>
        <end position="566"/>
    </location>
</feature>
<dbReference type="PANTHER" id="PTHR30265">
    <property type="entry name" value="RHO-INTERACTING TRANSCRIPTION TERMINATION FACTOR NUSG"/>
    <property type="match status" value="1"/>
</dbReference>
<evidence type="ECO:0000256" key="4">
    <source>
        <dbReference type="SAM" id="MobiDB-lite"/>
    </source>
</evidence>
<accession>A0A1Z5K8B2</accession>
<keyword evidence="3" id="KW-0804">Transcription</keyword>
<feature type="compositionally biased region" description="Low complexity" evidence="4">
    <location>
        <begin position="270"/>
        <end position="279"/>
    </location>
</feature>
<evidence type="ECO:0000256" key="3">
    <source>
        <dbReference type="ARBA" id="ARBA00023163"/>
    </source>
</evidence>
<dbReference type="InterPro" id="IPR036361">
    <property type="entry name" value="SAP_dom_sf"/>
</dbReference>
<sequence length="566" mass="64564">MHDTQLRDRLWERLEIEEDEEPMWYLLNCVAGSEMELLYQCREVCGNMEDVVKFIVPTVKKTRSHGAKRMVTEHKVKYLGYVFAKLRLCKETYERIQSLDLCRSWMGTVNHKGYRKLPPSPLALNDDEIASFGLEEWVDEEDSLGGVGETDDAILDNGEDDPSIPQVDTEAIKSFLGLKVNDMVKVTARNKFFNEDGVIRRLKDGKIMVRFLTYGTMFEEWLDPSDVRKLTELEALRGLSGPTQPITQRDLDGPVRGRDSFDAASNPDFQRQQLRPQQQRNRRQDRTADRFRDGGSLSEQQANDRNWNWYQEQQQKSSGSKQAWTAGSGVSSSDSSEWAMGDVDSQWGRQPPQRQQRRNERNNRKADEDWSAFVSSATSPASEKEEDDFFASLMNDLKKDLKNADKVSQDATEDSSFFDSLLEQQEEKSLNNKRARSTPIESPEDSLFFDSLLDDLDTTFDETKNRDGDDDFFAALEAELDGSNDDSSQFFSQLESELSNERPKKAGTVFDEIPPATSTSTTRTTPLNSDSLSKCTVPVLKEMLRERGLKLSGTKTDLIDRLIQSN</sequence>
<evidence type="ECO:0000256" key="2">
    <source>
        <dbReference type="ARBA" id="ARBA00023015"/>
    </source>
</evidence>
<keyword evidence="7" id="KW-1185">Reference proteome</keyword>
<evidence type="ECO:0000313" key="6">
    <source>
        <dbReference type="EMBL" id="GAX22464.1"/>
    </source>
</evidence>
<feature type="compositionally biased region" description="Basic and acidic residues" evidence="4">
    <location>
        <begin position="357"/>
        <end position="368"/>
    </location>
</feature>
<evidence type="ECO:0000313" key="7">
    <source>
        <dbReference type="Proteomes" id="UP000198406"/>
    </source>
</evidence>
<feature type="compositionally biased region" description="Low complexity" evidence="4">
    <location>
        <begin position="311"/>
        <end position="336"/>
    </location>
</feature>
<keyword evidence="2" id="KW-0805">Transcription regulation</keyword>
<dbReference type="Proteomes" id="UP000198406">
    <property type="component" value="Unassembled WGS sequence"/>
</dbReference>
<dbReference type="GO" id="GO:0006354">
    <property type="term" value="P:DNA-templated transcription elongation"/>
    <property type="evidence" value="ECO:0007669"/>
    <property type="project" value="InterPro"/>
</dbReference>
<comment type="caution">
    <text evidence="6">The sequence shown here is derived from an EMBL/GenBank/DDBJ whole genome shotgun (WGS) entry which is preliminary data.</text>
</comment>
<feature type="compositionally biased region" description="Polar residues" evidence="4">
    <location>
        <begin position="297"/>
        <end position="310"/>
    </location>
</feature>
<dbReference type="InParanoid" id="A0A1Z5K8B2"/>
<dbReference type="EMBL" id="BDSP01000184">
    <property type="protein sequence ID" value="GAX22464.1"/>
    <property type="molecule type" value="Genomic_DNA"/>
</dbReference>
<dbReference type="InterPro" id="IPR036735">
    <property type="entry name" value="NGN_dom_sf"/>
</dbReference>
<dbReference type="PROSITE" id="PS50800">
    <property type="entry name" value="SAP"/>
    <property type="match status" value="1"/>
</dbReference>
<keyword evidence="1" id="KW-0889">Transcription antitermination</keyword>
<evidence type="ECO:0000259" key="5">
    <source>
        <dbReference type="PROSITE" id="PS50800"/>
    </source>
</evidence>
<dbReference type="GO" id="GO:0031564">
    <property type="term" value="P:transcription antitermination"/>
    <property type="evidence" value="ECO:0007669"/>
    <property type="project" value="UniProtKB-KW"/>
</dbReference>
<dbReference type="AlphaFoldDB" id="A0A1Z5K8B2"/>
<organism evidence="6 7">
    <name type="scientific">Fistulifera solaris</name>
    <name type="common">Oleaginous diatom</name>
    <dbReference type="NCBI Taxonomy" id="1519565"/>
    <lineage>
        <taxon>Eukaryota</taxon>
        <taxon>Sar</taxon>
        <taxon>Stramenopiles</taxon>
        <taxon>Ochrophyta</taxon>
        <taxon>Bacillariophyta</taxon>
        <taxon>Bacillariophyceae</taxon>
        <taxon>Bacillariophycidae</taxon>
        <taxon>Naviculales</taxon>
        <taxon>Naviculaceae</taxon>
        <taxon>Fistulifera</taxon>
    </lineage>
</organism>
<dbReference type="SUPFAM" id="SSF82679">
    <property type="entry name" value="N-utilization substance G protein NusG, N-terminal domain"/>
    <property type="match status" value="1"/>
</dbReference>
<feature type="region of interest" description="Disordered" evidence="4">
    <location>
        <begin position="239"/>
        <end position="386"/>
    </location>
</feature>
<dbReference type="Gene3D" id="3.30.70.940">
    <property type="entry name" value="NusG, N-terminal domain"/>
    <property type="match status" value="1"/>
</dbReference>
<dbReference type="Pfam" id="PF02037">
    <property type="entry name" value="SAP"/>
    <property type="match status" value="1"/>
</dbReference>
<evidence type="ECO:0000256" key="1">
    <source>
        <dbReference type="ARBA" id="ARBA00022814"/>
    </source>
</evidence>
<reference evidence="6 7" key="1">
    <citation type="journal article" date="2015" name="Plant Cell">
        <title>Oil accumulation by the oleaginous diatom Fistulifera solaris as revealed by the genome and transcriptome.</title>
        <authorList>
            <person name="Tanaka T."/>
            <person name="Maeda Y."/>
            <person name="Veluchamy A."/>
            <person name="Tanaka M."/>
            <person name="Abida H."/>
            <person name="Marechal E."/>
            <person name="Bowler C."/>
            <person name="Muto M."/>
            <person name="Sunaga Y."/>
            <person name="Tanaka M."/>
            <person name="Yoshino T."/>
            <person name="Taniguchi T."/>
            <person name="Fukuda Y."/>
            <person name="Nemoto M."/>
            <person name="Matsumoto M."/>
            <person name="Wong P.S."/>
            <person name="Aburatani S."/>
            <person name="Fujibuchi W."/>
        </authorList>
    </citation>
    <scope>NUCLEOTIDE SEQUENCE [LARGE SCALE GENOMIC DNA]</scope>
    <source>
        <strain evidence="6 7">JPCC DA0580</strain>
    </source>
</reference>
<gene>
    <name evidence="6" type="ORF">FisN_14Hh079</name>
</gene>
<dbReference type="InterPro" id="IPR003034">
    <property type="entry name" value="SAP_dom"/>
</dbReference>
<name>A0A1Z5K8B2_FISSO</name>